<dbReference type="PROSITE" id="PS50011">
    <property type="entry name" value="PROTEIN_KINASE_DOM"/>
    <property type="match status" value="1"/>
</dbReference>
<keyword evidence="11" id="KW-0067">ATP-binding</keyword>
<dbReference type="EC" id="2.7.11.1" evidence="2"/>
<dbReference type="InterPro" id="IPR011009">
    <property type="entry name" value="Kinase-like_dom_sf"/>
</dbReference>
<comment type="subcellular location">
    <subcellularLocation>
        <location evidence="1">Membrane</location>
        <topology evidence="1">Single-pass type I membrane protein</topology>
    </subcellularLocation>
</comment>
<keyword evidence="3" id="KW-0723">Serine/threonine-protein kinase</keyword>
<protein>
    <recommendedName>
        <fullName evidence="2">non-specific serine/threonine protein kinase</fullName>
        <ecNumber evidence="2">2.7.11.1</ecNumber>
    </recommendedName>
</protein>
<keyword evidence="13 19" id="KW-0472">Membrane</keyword>
<keyword evidence="21" id="KW-0418">Kinase</keyword>
<dbReference type="InterPro" id="IPR021720">
    <property type="entry name" value="Malectin_dom"/>
</dbReference>
<gene>
    <name evidence="21" type="ORF">Pyn_30287</name>
</gene>
<comment type="caution">
    <text evidence="21">The sequence shown here is derived from an EMBL/GenBank/DDBJ whole genome shotgun (WGS) entry which is preliminary data.</text>
</comment>
<dbReference type="GO" id="GO:0005524">
    <property type="term" value="F:ATP binding"/>
    <property type="evidence" value="ECO:0007669"/>
    <property type="project" value="UniProtKB-KW"/>
</dbReference>
<evidence type="ECO:0000256" key="6">
    <source>
        <dbReference type="ARBA" id="ARBA00022679"/>
    </source>
</evidence>
<evidence type="ECO:0000256" key="17">
    <source>
        <dbReference type="ARBA" id="ARBA00048679"/>
    </source>
</evidence>
<sequence length="654" mass="71759">MSALTVLSIAHNSFSEPIPKELGNLKELTMLSFGSNNSSGTLPLELGNLVNLGLLDLSNNYFSGSFPPWVTTISQLLPGLNCLQRNFPCNRNTPRYTNFSIKCGGPQMRGNDGILYEAEDSALGPATFNVTSTQKWAVSNAGFYDNLNQSFVETYLTQVSSADLTPVLFETSRVSPGSLRYYGLGLQNGPYTVTLQFAETVFAGRDTQTSQSLGRRVFDIYIQGNLRRKDFDISKEAGGVNRAVAIPFKVNVTENYLDIHLFWAGKGTCCIHEQGDYGPLILAVHAASNTPTTPGKKKSRTGLIVGIAVPVGVVILLLLFAVLFMRRKTSEKNDDEDLLGLGPRPNTFSYAELRATTEDFNPSNKLGEGGYGPVYKDTLSDGRVVAVKQLSVAAHQGKSQFVTEIATISAVQHRNLVKLYGCCIEGSHRILVYEYLENKSLDQSLFGRNDLHLDWPTRFNILLGTARGLAYLHEESKPRIIHRDVKASNILQDAELSPKISDFGWAKLYDDKKTHMNTWAWTLLENDQSLRLVDPRLTEFDENDATRLIKAALHCTQASPMMRPSMSRVVAILSGDIEASTVMSKPSYLADWDFKDVTTSSFLVDDDTSSTERNVLLNHQPEGSTTGASPGIDPAPSPVNATGSMLNGIIGEGM</sequence>
<evidence type="ECO:0000256" key="19">
    <source>
        <dbReference type="SAM" id="Phobius"/>
    </source>
</evidence>
<evidence type="ECO:0000256" key="15">
    <source>
        <dbReference type="ARBA" id="ARBA00023180"/>
    </source>
</evidence>
<dbReference type="Proteomes" id="UP000250321">
    <property type="component" value="Unassembled WGS sequence"/>
</dbReference>
<dbReference type="SUPFAM" id="SSF52058">
    <property type="entry name" value="L domain-like"/>
    <property type="match status" value="1"/>
</dbReference>
<dbReference type="GO" id="GO:0005886">
    <property type="term" value="C:plasma membrane"/>
    <property type="evidence" value="ECO:0007669"/>
    <property type="project" value="TreeGrafter"/>
</dbReference>
<dbReference type="PANTHER" id="PTHR48006:SF34">
    <property type="entry name" value="OS08G0203700 PROTEIN"/>
    <property type="match status" value="1"/>
</dbReference>
<dbReference type="GO" id="GO:0004674">
    <property type="term" value="F:protein serine/threonine kinase activity"/>
    <property type="evidence" value="ECO:0007669"/>
    <property type="project" value="UniProtKB-KW"/>
</dbReference>
<dbReference type="InterPro" id="IPR032675">
    <property type="entry name" value="LRR_dom_sf"/>
</dbReference>
<keyword evidence="4" id="KW-0597">Phosphoprotein</keyword>
<dbReference type="OrthoDB" id="663146at2759"/>
<keyword evidence="7 19" id="KW-0812">Transmembrane</keyword>
<evidence type="ECO:0000256" key="1">
    <source>
        <dbReference type="ARBA" id="ARBA00004479"/>
    </source>
</evidence>
<dbReference type="Gene3D" id="3.30.200.20">
    <property type="entry name" value="Phosphorylase Kinase, domain 1"/>
    <property type="match status" value="1"/>
</dbReference>
<keyword evidence="6" id="KW-0808">Transferase</keyword>
<evidence type="ECO:0000313" key="21">
    <source>
        <dbReference type="EMBL" id="PQQ15671.1"/>
    </source>
</evidence>
<proteinExistence type="predicted"/>
<evidence type="ECO:0000256" key="11">
    <source>
        <dbReference type="ARBA" id="ARBA00022840"/>
    </source>
</evidence>
<evidence type="ECO:0000313" key="22">
    <source>
        <dbReference type="Proteomes" id="UP000250321"/>
    </source>
</evidence>
<evidence type="ECO:0000256" key="7">
    <source>
        <dbReference type="ARBA" id="ARBA00022692"/>
    </source>
</evidence>
<evidence type="ECO:0000256" key="8">
    <source>
        <dbReference type="ARBA" id="ARBA00022729"/>
    </source>
</evidence>
<dbReference type="InterPro" id="IPR051824">
    <property type="entry name" value="LRR_Rcpt-Like_S/T_Kinase"/>
</dbReference>
<dbReference type="Pfam" id="PF00069">
    <property type="entry name" value="Pkinase"/>
    <property type="match status" value="1"/>
</dbReference>
<evidence type="ECO:0000256" key="4">
    <source>
        <dbReference type="ARBA" id="ARBA00022553"/>
    </source>
</evidence>
<keyword evidence="12 19" id="KW-1133">Transmembrane helix</keyword>
<keyword evidence="5" id="KW-0433">Leucine-rich repeat</keyword>
<evidence type="ECO:0000256" key="2">
    <source>
        <dbReference type="ARBA" id="ARBA00012513"/>
    </source>
</evidence>
<keyword evidence="8" id="KW-0732">Signal</keyword>
<dbReference type="Gene3D" id="1.10.510.10">
    <property type="entry name" value="Transferase(Phosphotransferase) domain 1"/>
    <property type="match status" value="2"/>
</dbReference>
<evidence type="ECO:0000256" key="9">
    <source>
        <dbReference type="ARBA" id="ARBA00022737"/>
    </source>
</evidence>
<keyword evidence="22" id="KW-1185">Reference proteome</keyword>
<dbReference type="SUPFAM" id="SSF56112">
    <property type="entry name" value="Protein kinase-like (PK-like)"/>
    <property type="match status" value="1"/>
</dbReference>
<evidence type="ECO:0000256" key="14">
    <source>
        <dbReference type="ARBA" id="ARBA00023170"/>
    </source>
</evidence>
<feature type="domain" description="Protein kinase" evidence="20">
    <location>
        <begin position="360"/>
        <end position="654"/>
    </location>
</feature>
<dbReference type="AlphaFoldDB" id="A0A314ZFN3"/>
<reference evidence="21 22" key="1">
    <citation type="submission" date="2018-02" db="EMBL/GenBank/DDBJ databases">
        <title>Draft genome of wild Prunus yedoensis var. nudiflora.</title>
        <authorList>
            <person name="Baek S."/>
            <person name="Kim J.-H."/>
            <person name="Choi K."/>
            <person name="Kim G.-B."/>
            <person name="Cho A."/>
            <person name="Jang H."/>
            <person name="Shin C.-H."/>
            <person name="Yu H.-J."/>
            <person name="Mun J.-H."/>
        </authorList>
    </citation>
    <scope>NUCLEOTIDE SEQUENCE [LARGE SCALE GENOMIC DNA]</scope>
    <source>
        <strain evidence="22">cv. Jeju island</strain>
        <tissue evidence="21">Leaf</tissue>
    </source>
</reference>
<evidence type="ECO:0000256" key="18">
    <source>
        <dbReference type="SAM" id="MobiDB-lite"/>
    </source>
</evidence>
<organism evidence="21 22">
    <name type="scientific">Prunus yedoensis var. nudiflora</name>
    <dbReference type="NCBI Taxonomy" id="2094558"/>
    <lineage>
        <taxon>Eukaryota</taxon>
        <taxon>Viridiplantae</taxon>
        <taxon>Streptophyta</taxon>
        <taxon>Embryophyta</taxon>
        <taxon>Tracheophyta</taxon>
        <taxon>Spermatophyta</taxon>
        <taxon>Magnoliopsida</taxon>
        <taxon>eudicotyledons</taxon>
        <taxon>Gunneridae</taxon>
        <taxon>Pentapetalae</taxon>
        <taxon>rosids</taxon>
        <taxon>fabids</taxon>
        <taxon>Rosales</taxon>
        <taxon>Rosaceae</taxon>
        <taxon>Amygdaloideae</taxon>
        <taxon>Amygdaleae</taxon>
        <taxon>Prunus</taxon>
    </lineage>
</organism>
<dbReference type="Gene3D" id="2.60.120.430">
    <property type="entry name" value="Galactose-binding lectin"/>
    <property type="match status" value="1"/>
</dbReference>
<dbReference type="SMART" id="SM00220">
    <property type="entry name" value="S_TKc"/>
    <property type="match status" value="1"/>
</dbReference>
<evidence type="ECO:0000256" key="10">
    <source>
        <dbReference type="ARBA" id="ARBA00022741"/>
    </source>
</evidence>
<evidence type="ECO:0000256" key="5">
    <source>
        <dbReference type="ARBA" id="ARBA00022614"/>
    </source>
</evidence>
<dbReference type="FunFam" id="3.30.200.20:FF:000140">
    <property type="entry name" value="Leucine-rich repeat receptor-like protein kinase"/>
    <property type="match status" value="1"/>
</dbReference>
<dbReference type="Pfam" id="PF11721">
    <property type="entry name" value="Malectin"/>
    <property type="match status" value="1"/>
</dbReference>
<name>A0A314ZFN3_PRUYE</name>
<keyword evidence="10" id="KW-0547">Nucleotide-binding</keyword>
<dbReference type="Gene3D" id="3.80.10.10">
    <property type="entry name" value="Ribonuclease Inhibitor"/>
    <property type="match status" value="1"/>
</dbReference>
<keyword evidence="15" id="KW-0325">Glycoprotein</keyword>
<comment type="catalytic activity">
    <reaction evidence="17">
        <text>L-seryl-[protein] + ATP = O-phospho-L-seryl-[protein] + ADP + H(+)</text>
        <dbReference type="Rhea" id="RHEA:17989"/>
        <dbReference type="Rhea" id="RHEA-COMP:9863"/>
        <dbReference type="Rhea" id="RHEA-COMP:11604"/>
        <dbReference type="ChEBI" id="CHEBI:15378"/>
        <dbReference type="ChEBI" id="CHEBI:29999"/>
        <dbReference type="ChEBI" id="CHEBI:30616"/>
        <dbReference type="ChEBI" id="CHEBI:83421"/>
        <dbReference type="ChEBI" id="CHEBI:456216"/>
        <dbReference type="EC" id="2.7.11.1"/>
    </reaction>
</comment>
<dbReference type="FunFam" id="1.10.510.10:FF:001424">
    <property type="entry name" value="Protein kinase superfamily protein"/>
    <property type="match status" value="1"/>
</dbReference>
<dbReference type="InterPro" id="IPR001611">
    <property type="entry name" value="Leu-rich_rpt"/>
</dbReference>
<accession>A0A314ZFN3</accession>
<dbReference type="InterPro" id="IPR000719">
    <property type="entry name" value="Prot_kinase_dom"/>
</dbReference>
<dbReference type="EMBL" id="PJQY01000223">
    <property type="protein sequence ID" value="PQQ15671.1"/>
    <property type="molecule type" value="Genomic_DNA"/>
</dbReference>
<evidence type="ECO:0000256" key="12">
    <source>
        <dbReference type="ARBA" id="ARBA00022989"/>
    </source>
</evidence>
<comment type="catalytic activity">
    <reaction evidence="16">
        <text>L-threonyl-[protein] + ATP = O-phospho-L-threonyl-[protein] + ADP + H(+)</text>
        <dbReference type="Rhea" id="RHEA:46608"/>
        <dbReference type="Rhea" id="RHEA-COMP:11060"/>
        <dbReference type="Rhea" id="RHEA-COMP:11605"/>
        <dbReference type="ChEBI" id="CHEBI:15378"/>
        <dbReference type="ChEBI" id="CHEBI:30013"/>
        <dbReference type="ChEBI" id="CHEBI:30616"/>
        <dbReference type="ChEBI" id="CHEBI:61977"/>
        <dbReference type="ChEBI" id="CHEBI:456216"/>
        <dbReference type="EC" id="2.7.11.1"/>
    </reaction>
</comment>
<keyword evidence="14 21" id="KW-0675">Receptor</keyword>
<keyword evidence="9" id="KW-0677">Repeat</keyword>
<evidence type="ECO:0000259" key="20">
    <source>
        <dbReference type="PROSITE" id="PS50011"/>
    </source>
</evidence>
<dbReference type="Pfam" id="PF00560">
    <property type="entry name" value="LRR_1"/>
    <property type="match status" value="2"/>
</dbReference>
<feature type="region of interest" description="Disordered" evidence="18">
    <location>
        <begin position="618"/>
        <end position="654"/>
    </location>
</feature>
<dbReference type="PANTHER" id="PTHR48006">
    <property type="entry name" value="LEUCINE-RICH REPEAT-CONTAINING PROTEIN DDB_G0281931-RELATED"/>
    <property type="match status" value="1"/>
</dbReference>
<feature type="transmembrane region" description="Helical" evidence="19">
    <location>
        <begin position="303"/>
        <end position="324"/>
    </location>
</feature>
<evidence type="ECO:0000256" key="16">
    <source>
        <dbReference type="ARBA" id="ARBA00047899"/>
    </source>
</evidence>
<evidence type="ECO:0000256" key="13">
    <source>
        <dbReference type="ARBA" id="ARBA00023136"/>
    </source>
</evidence>
<evidence type="ECO:0000256" key="3">
    <source>
        <dbReference type="ARBA" id="ARBA00022527"/>
    </source>
</evidence>